<feature type="domain" description="RNA polymerase sigma-70 region 2" evidence="5">
    <location>
        <begin position="25"/>
        <end position="92"/>
    </location>
</feature>
<accession>A0ABS1KLZ0</accession>
<keyword evidence="3" id="KW-0731">Sigma factor</keyword>
<sequence length="185" mass="21531">MEDPSQLTAIIQGCLNGSREAQKMLYQHYYGYAMSVCLRYSQTREESKEILNDGFMKVFTRLSLRDEKSAFKFWLRKIMINAAIDHYRKHNKHYHHADAAESMAWMPSTQDDAIGELSHAELIEMVQQLSPAYRAVFNLFVIDGYTHEEIAIQLDITVGTSKSNLFKAREHLKAMFKKNNIKRYA</sequence>
<keyword evidence="2" id="KW-0805">Transcription regulation</keyword>
<organism evidence="7 8">
    <name type="scientific">Chryseolinea lacunae</name>
    <dbReference type="NCBI Taxonomy" id="2801331"/>
    <lineage>
        <taxon>Bacteria</taxon>
        <taxon>Pseudomonadati</taxon>
        <taxon>Bacteroidota</taxon>
        <taxon>Cytophagia</taxon>
        <taxon>Cytophagales</taxon>
        <taxon>Fulvivirgaceae</taxon>
        <taxon>Chryseolinea</taxon>
    </lineage>
</organism>
<reference evidence="7 8" key="1">
    <citation type="submission" date="2021-01" db="EMBL/GenBank/DDBJ databases">
        <title>Chryseolinea sp. Jin1 Genome sequencing and assembly.</title>
        <authorList>
            <person name="Kim I."/>
        </authorList>
    </citation>
    <scope>NUCLEOTIDE SEQUENCE [LARGE SCALE GENOMIC DNA]</scope>
    <source>
        <strain evidence="7 8">Jin1</strain>
    </source>
</reference>
<dbReference type="InterPro" id="IPR013249">
    <property type="entry name" value="RNA_pol_sigma70_r4_t2"/>
</dbReference>
<evidence type="ECO:0000256" key="2">
    <source>
        <dbReference type="ARBA" id="ARBA00023015"/>
    </source>
</evidence>
<dbReference type="Gene3D" id="1.10.10.10">
    <property type="entry name" value="Winged helix-like DNA-binding domain superfamily/Winged helix DNA-binding domain"/>
    <property type="match status" value="1"/>
</dbReference>
<dbReference type="InterPro" id="IPR013325">
    <property type="entry name" value="RNA_pol_sigma_r2"/>
</dbReference>
<dbReference type="RefSeq" id="WP_202007780.1">
    <property type="nucleotide sequence ID" value="NZ_JAERRB010000001.1"/>
</dbReference>
<dbReference type="NCBIfam" id="TIGR02937">
    <property type="entry name" value="sigma70-ECF"/>
    <property type="match status" value="1"/>
</dbReference>
<name>A0ABS1KLZ0_9BACT</name>
<keyword evidence="4" id="KW-0804">Transcription</keyword>
<feature type="domain" description="RNA polymerase sigma factor 70 region 4 type 2" evidence="6">
    <location>
        <begin position="120"/>
        <end position="172"/>
    </location>
</feature>
<dbReference type="InterPro" id="IPR013324">
    <property type="entry name" value="RNA_pol_sigma_r3/r4-like"/>
</dbReference>
<keyword evidence="8" id="KW-1185">Reference proteome</keyword>
<protein>
    <submittedName>
        <fullName evidence="7">Sigma-70 family RNA polymerase sigma factor</fullName>
    </submittedName>
</protein>
<dbReference type="InterPro" id="IPR039425">
    <property type="entry name" value="RNA_pol_sigma-70-like"/>
</dbReference>
<evidence type="ECO:0000256" key="4">
    <source>
        <dbReference type="ARBA" id="ARBA00023163"/>
    </source>
</evidence>
<dbReference type="InterPro" id="IPR007627">
    <property type="entry name" value="RNA_pol_sigma70_r2"/>
</dbReference>
<dbReference type="Pfam" id="PF04542">
    <property type="entry name" value="Sigma70_r2"/>
    <property type="match status" value="1"/>
</dbReference>
<evidence type="ECO:0000259" key="5">
    <source>
        <dbReference type="Pfam" id="PF04542"/>
    </source>
</evidence>
<dbReference type="CDD" id="cd06171">
    <property type="entry name" value="Sigma70_r4"/>
    <property type="match status" value="1"/>
</dbReference>
<dbReference type="Proteomes" id="UP000613030">
    <property type="component" value="Unassembled WGS sequence"/>
</dbReference>
<dbReference type="SUPFAM" id="SSF88659">
    <property type="entry name" value="Sigma3 and sigma4 domains of RNA polymerase sigma factors"/>
    <property type="match status" value="1"/>
</dbReference>
<evidence type="ECO:0000256" key="3">
    <source>
        <dbReference type="ARBA" id="ARBA00023082"/>
    </source>
</evidence>
<dbReference type="PANTHER" id="PTHR43133">
    <property type="entry name" value="RNA POLYMERASE ECF-TYPE SIGMA FACTO"/>
    <property type="match status" value="1"/>
</dbReference>
<dbReference type="Pfam" id="PF08281">
    <property type="entry name" value="Sigma70_r4_2"/>
    <property type="match status" value="1"/>
</dbReference>
<comment type="similarity">
    <text evidence="1">Belongs to the sigma-70 factor family. ECF subfamily.</text>
</comment>
<comment type="caution">
    <text evidence="7">The sequence shown here is derived from an EMBL/GenBank/DDBJ whole genome shotgun (WGS) entry which is preliminary data.</text>
</comment>
<dbReference type="EMBL" id="JAERRB010000001">
    <property type="protein sequence ID" value="MBL0740461.1"/>
    <property type="molecule type" value="Genomic_DNA"/>
</dbReference>
<dbReference type="PANTHER" id="PTHR43133:SF46">
    <property type="entry name" value="RNA POLYMERASE SIGMA-70 FACTOR ECF SUBFAMILY"/>
    <property type="match status" value="1"/>
</dbReference>
<dbReference type="SUPFAM" id="SSF88946">
    <property type="entry name" value="Sigma2 domain of RNA polymerase sigma factors"/>
    <property type="match status" value="1"/>
</dbReference>
<dbReference type="Gene3D" id="1.10.1740.10">
    <property type="match status" value="1"/>
</dbReference>
<evidence type="ECO:0000256" key="1">
    <source>
        <dbReference type="ARBA" id="ARBA00010641"/>
    </source>
</evidence>
<dbReference type="InterPro" id="IPR036388">
    <property type="entry name" value="WH-like_DNA-bd_sf"/>
</dbReference>
<evidence type="ECO:0000313" key="8">
    <source>
        <dbReference type="Proteomes" id="UP000613030"/>
    </source>
</evidence>
<gene>
    <name evidence="7" type="ORF">JI741_04490</name>
</gene>
<evidence type="ECO:0000259" key="6">
    <source>
        <dbReference type="Pfam" id="PF08281"/>
    </source>
</evidence>
<dbReference type="InterPro" id="IPR014284">
    <property type="entry name" value="RNA_pol_sigma-70_dom"/>
</dbReference>
<evidence type="ECO:0000313" key="7">
    <source>
        <dbReference type="EMBL" id="MBL0740461.1"/>
    </source>
</evidence>
<proteinExistence type="inferred from homology"/>